<evidence type="ECO:0000256" key="4">
    <source>
        <dbReference type="ARBA" id="ARBA00022544"/>
    </source>
</evidence>
<dbReference type="NCBIfam" id="TIGR00912">
    <property type="entry name" value="2A0309"/>
    <property type="match status" value="1"/>
</dbReference>
<organism evidence="9 10">
    <name type="scientific">Paenibacillus ginsengarvi</name>
    <dbReference type="NCBI Taxonomy" id="400777"/>
    <lineage>
        <taxon>Bacteria</taxon>
        <taxon>Bacillati</taxon>
        <taxon>Bacillota</taxon>
        <taxon>Bacilli</taxon>
        <taxon>Bacillales</taxon>
        <taxon>Paenibacillaceae</taxon>
        <taxon>Paenibacillus</taxon>
    </lineage>
</organism>
<dbReference type="Pfam" id="PF03845">
    <property type="entry name" value="Spore_permease"/>
    <property type="match status" value="1"/>
</dbReference>
<evidence type="ECO:0000256" key="7">
    <source>
        <dbReference type="ARBA" id="ARBA00023136"/>
    </source>
</evidence>
<dbReference type="PANTHER" id="PTHR34975:SF2">
    <property type="entry name" value="SPORE GERMINATION PROTEIN A2"/>
    <property type="match status" value="1"/>
</dbReference>
<evidence type="ECO:0000256" key="3">
    <source>
        <dbReference type="ARBA" id="ARBA00022448"/>
    </source>
</evidence>
<name>A0A3B0AU31_9BACL</name>
<feature type="transmembrane region" description="Helical" evidence="8">
    <location>
        <begin position="215"/>
        <end position="236"/>
    </location>
</feature>
<comment type="caution">
    <text evidence="9">The sequence shown here is derived from an EMBL/GenBank/DDBJ whole genome shotgun (WGS) entry which is preliminary data.</text>
</comment>
<gene>
    <name evidence="9" type="ORF">D7M11_34360</name>
</gene>
<keyword evidence="7 8" id="KW-0472">Membrane</keyword>
<sequence>MTGRTEQLSGKAFGATMFMFLVGSSLTIPLAAVAVQDAWISILAGMFVSLGFAVVYTRLCLRFPGKSLVQIAETLLGPWAGRLIGLLYAMYSLHLGALVLRIFMDFITDVALPKTPPVFIELMMMGVVLWAVYAGIEVIGRCAMIILVLVLSEVALSVLLMSKDFQFANLLPVLDKGWSPVVEGAVEMIGFPFGETVLFAMIIPHLNHVGKATKTVMLTLGAGALLLLIVNVRNLLILGSLSSRMIYASYTAYQYISISDFLDRVEPLSIITLMLGGFVKLCVCLYVSSRSLADLIRPVQYRPLLVPIALLMVELSRIVYESGTESVQFSLWVWPWYSLPFQLLIPLALLIVAILWGKKEQAGIMPTRGGAS</sequence>
<dbReference type="RefSeq" id="WP_120751789.1">
    <property type="nucleotide sequence ID" value="NZ_RBAH01000045.1"/>
</dbReference>
<keyword evidence="6 8" id="KW-1133">Transmembrane helix</keyword>
<keyword evidence="10" id="KW-1185">Reference proteome</keyword>
<feature type="transmembrane region" description="Helical" evidence="8">
    <location>
        <begin position="301"/>
        <end position="320"/>
    </location>
</feature>
<evidence type="ECO:0000256" key="8">
    <source>
        <dbReference type="SAM" id="Phobius"/>
    </source>
</evidence>
<dbReference type="EMBL" id="RBAH01000045">
    <property type="protein sequence ID" value="RKN64069.1"/>
    <property type="molecule type" value="Genomic_DNA"/>
</dbReference>
<comment type="subcellular location">
    <subcellularLocation>
        <location evidence="1">Membrane</location>
        <topology evidence="1">Multi-pass membrane protein</topology>
    </subcellularLocation>
</comment>
<keyword evidence="5 8" id="KW-0812">Transmembrane</keyword>
<comment type="similarity">
    <text evidence="2">Belongs to the amino acid-polyamine-organocation (APC) superfamily. Spore germination protein (SGP) (TC 2.A.3.9) family.</text>
</comment>
<evidence type="ECO:0000313" key="10">
    <source>
        <dbReference type="Proteomes" id="UP000282311"/>
    </source>
</evidence>
<dbReference type="GO" id="GO:0009847">
    <property type="term" value="P:spore germination"/>
    <property type="evidence" value="ECO:0007669"/>
    <property type="project" value="InterPro"/>
</dbReference>
<evidence type="ECO:0000256" key="6">
    <source>
        <dbReference type="ARBA" id="ARBA00022989"/>
    </source>
</evidence>
<dbReference type="PANTHER" id="PTHR34975">
    <property type="entry name" value="SPORE GERMINATION PROTEIN A2"/>
    <property type="match status" value="1"/>
</dbReference>
<dbReference type="OrthoDB" id="2078716at2"/>
<proteinExistence type="inferred from homology"/>
<evidence type="ECO:0000256" key="1">
    <source>
        <dbReference type="ARBA" id="ARBA00004141"/>
    </source>
</evidence>
<dbReference type="InterPro" id="IPR004761">
    <property type="entry name" value="Spore_GerAB"/>
</dbReference>
<evidence type="ECO:0000256" key="2">
    <source>
        <dbReference type="ARBA" id="ARBA00007998"/>
    </source>
</evidence>
<feature type="transmembrane region" description="Helical" evidence="8">
    <location>
        <begin position="82"/>
        <end position="104"/>
    </location>
</feature>
<feature type="transmembrane region" description="Helical" evidence="8">
    <location>
        <begin position="332"/>
        <end position="356"/>
    </location>
</feature>
<dbReference type="GO" id="GO:0016020">
    <property type="term" value="C:membrane"/>
    <property type="evidence" value="ECO:0007669"/>
    <property type="project" value="UniProtKB-SubCell"/>
</dbReference>
<evidence type="ECO:0000256" key="5">
    <source>
        <dbReference type="ARBA" id="ARBA00022692"/>
    </source>
</evidence>
<feature type="transmembrane region" description="Helical" evidence="8">
    <location>
        <begin position="268"/>
        <end position="289"/>
    </location>
</feature>
<keyword evidence="4" id="KW-0309">Germination</keyword>
<feature type="transmembrane region" description="Helical" evidence="8">
    <location>
        <begin position="116"/>
        <end position="136"/>
    </location>
</feature>
<feature type="transmembrane region" description="Helical" evidence="8">
    <location>
        <begin position="38"/>
        <end position="61"/>
    </location>
</feature>
<feature type="transmembrane region" description="Helical" evidence="8">
    <location>
        <begin position="181"/>
        <end position="203"/>
    </location>
</feature>
<protein>
    <submittedName>
        <fullName evidence="9">Uncharacterized protein</fullName>
    </submittedName>
</protein>
<accession>A0A3B0AU31</accession>
<feature type="transmembrane region" description="Helical" evidence="8">
    <location>
        <begin position="143"/>
        <end position="161"/>
    </location>
</feature>
<dbReference type="Proteomes" id="UP000282311">
    <property type="component" value="Unassembled WGS sequence"/>
</dbReference>
<reference evidence="9 10" key="1">
    <citation type="journal article" date="2007" name="Int. J. Syst. Evol. Microbiol.">
        <title>Paenibacillus ginsengarvi sp. nov., isolated from soil from ginseng cultivation.</title>
        <authorList>
            <person name="Yoon M.H."/>
            <person name="Ten L.N."/>
            <person name="Im W.T."/>
        </authorList>
    </citation>
    <scope>NUCLEOTIDE SEQUENCE [LARGE SCALE GENOMIC DNA]</scope>
    <source>
        <strain evidence="9 10">KCTC 13059</strain>
    </source>
</reference>
<keyword evidence="3" id="KW-0813">Transport</keyword>
<feature type="transmembrane region" description="Helical" evidence="8">
    <location>
        <begin position="12"/>
        <end position="32"/>
    </location>
</feature>
<evidence type="ECO:0000313" key="9">
    <source>
        <dbReference type="EMBL" id="RKN64069.1"/>
    </source>
</evidence>
<dbReference type="AlphaFoldDB" id="A0A3B0AU31"/>